<keyword evidence="3" id="KW-1185">Reference proteome</keyword>
<dbReference type="InterPro" id="IPR036196">
    <property type="entry name" value="Ptyr_pPase_sf"/>
</dbReference>
<dbReference type="InterPro" id="IPR023485">
    <property type="entry name" value="Ptyr_pPase"/>
</dbReference>
<feature type="domain" description="Phosphotyrosine protein phosphatase I" evidence="1">
    <location>
        <begin position="3"/>
        <end position="188"/>
    </location>
</feature>
<sequence>MTFHVLSVCTGNVCRSPFAAQLLAARLAEAGIDVEVTSAGTHALVDSPMTPEAAAMSRRAGVDPDAHAGRQLTAELVQASDLILVAAREHRARVLQLVPRASRRTFTLREFARIADFVARARTVDPSFTFASDDPAARVEEIAVSRGLAEPPATPQDDDVVDPYRRSPEVYAEAERLITVAVDGVARALAATASGGRGAA</sequence>
<protein>
    <submittedName>
        <fullName evidence="2">Low molecular weight phosphatase family protein</fullName>
    </submittedName>
</protein>
<gene>
    <name evidence="2" type="ORF">RH861_05785</name>
</gene>
<proteinExistence type="predicted"/>
<accession>A0ABU1FII6</accession>
<reference evidence="3" key="1">
    <citation type="submission" date="2023-07" db="EMBL/GenBank/DDBJ databases">
        <title>Description of three actinobacteria isolated from air of manufacturing shop in a pharmaceutical factory.</title>
        <authorList>
            <person name="Zhang D.-F."/>
        </authorList>
    </citation>
    <scope>NUCLEOTIDE SEQUENCE [LARGE SCALE GENOMIC DNA]</scope>
    <source>
        <strain evidence="3">CCTCC AB 2011122</strain>
    </source>
</reference>
<evidence type="ECO:0000259" key="1">
    <source>
        <dbReference type="SMART" id="SM00226"/>
    </source>
</evidence>
<dbReference type="EMBL" id="JAVKGS010000001">
    <property type="protein sequence ID" value="MDR5691573.1"/>
    <property type="molecule type" value="Genomic_DNA"/>
</dbReference>
<dbReference type="SMART" id="SM00226">
    <property type="entry name" value="LMWPc"/>
    <property type="match status" value="1"/>
</dbReference>
<evidence type="ECO:0000313" key="3">
    <source>
        <dbReference type="Proteomes" id="UP001260072"/>
    </source>
</evidence>
<comment type="caution">
    <text evidence="2">The sequence shown here is derived from an EMBL/GenBank/DDBJ whole genome shotgun (WGS) entry which is preliminary data.</text>
</comment>
<dbReference type="RefSeq" id="WP_310520180.1">
    <property type="nucleotide sequence ID" value="NZ_BAABBS010000003.1"/>
</dbReference>
<organism evidence="2 3">
    <name type="scientific">Agromyces indicus</name>
    <dbReference type="NCBI Taxonomy" id="758919"/>
    <lineage>
        <taxon>Bacteria</taxon>
        <taxon>Bacillati</taxon>
        <taxon>Actinomycetota</taxon>
        <taxon>Actinomycetes</taxon>
        <taxon>Micrococcales</taxon>
        <taxon>Microbacteriaceae</taxon>
        <taxon>Agromyces</taxon>
    </lineage>
</organism>
<dbReference type="PANTHER" id="PTHR11717:SF31">
    <property type="entry name" value="LOW MOLECULAR WEIGHT PROTEIN-TYROSINE-PHOSPHATASE ETP-RELATED"/>
    <property type="match status" value="1"/>
</dbReference>
<dbReference type="Proteomes" id="UP001260072">
    <property type="component" value="Unassembled WGS sequence"/>
</dbReference>
<dbReference type="Pfam" id="PF01451">
    <property type="entry name" value="LMWPc"/>
    <property type="match status" value="1"/>
</dbReference>
<name>A0ABU1FII6_9MICO</name>
<dbReference type="PANTHER" id="PTHR11717">
    <property type="entry name" value="LOW MOLECULAR WEIGHT PROTEIN TYROSINE PHOSPHATASE"/>
    <property type="match status" value="1"/>
</dbReference>
<evidence type="ECO:0000313" key="2">
    <source>
        <dbReference type="EMBL" id="MDR5691573.1"/>
    </source>
</evidence>
<dbReference type="SUPFAM" id="SSF52788">
    <property type="entry name" value="Phosphotyrosine protein phosphatases I"/>
    <property type="match status" value="1"/>
</dbReference>
<dbReference type="Gene3D" id="3.40.50.2300">
    <property type="match status" value="1"/>
</dbReference>
<dbReference type="InterPro" id="IPR050438">
    <property type="entry name" value="LMW_PTPase"/>
</dbReference>